<organism evidence="1 2">
    <name type="scientific">Caerostris extrusa</name>
    <name type="common">Bark spider</name>
    <name type="synonym">Caerostris bankana</name>
    <dbReference type="NCBI Taxonomy" id="172846"/>
    <lineage>
        <taxon>Eukaryota</taxon>
        <taxon>Metazoa</taxon>
        <taxon>Ecdysozoa</taxon>
        <taxon>Arthropoda</taxon>
        <taxon>Chelicerata</taxon>
        <taxon>Arachnida</taxon>
        <taxon>Araneae</taxon>
        <taxon>Araneomorphae</taxon>
        <taxon>Entelegynae</taxon>
        <taxon>Araneoidea</taxon>
        <taxon>Araneidae</taxon>
        <taxon>Caerostris</taxon>
    </lineage>
</organism>
<comment type="caution">
    <text evidence="1">The sequence shown here is derived from an EMBL/GenBank/DDBJ whole genome shotgun (WGS) entry which is preliminary data.</text>
</comment>
<reference evidence="1 2" key="1">
    <citation type="submission" date="2021-06" db="EMBL/GenBank/DDBJ databases">
        <title>Caerostris extrusa draft genome.</title>
        <authorList>
            <person name="Kono N."/>
            <person name="Arakawa K."/>
        </authorList>
    </citation>
    <scope>NUCLEOTIDE SEQUENCE [LARGE SCALE GENOMIC DNA]</scope>
</reference>
<protein>
    <submittedName>
        <fullName evidence="1">Uncharacterized protein</fullName>
    </submittedName>
</protein>
<evidence type="ECO:0000313" key="1">
    <source>
        <dbReference type="EMBL" id="GIY45947.1"/>
    </source>
</evidence>
<dbReference type="EMBL" id="BPLR01011347">
    <property type="protein sequence ID" value="GIY45947.1"/>
    <property type="molecule type" value="Genomic_DNA"/>
</dbReference>
<proteinExistence type="predicted"/>
<keyword evidence="2" id="KW-1185">Reference proteome</keyword>
<dbReference type="Proteomes" id="UP001054945">
    <property type="component" value="Unassembled WGS sequence"/>
</dbReference>
<sequence>MSNHQSVCSETNDVGAVIQGKAAATWKTPTGVGLLLCTLPTTELSLQTLFEESPLSPGKTNTAAACL</sequence>
<gene>
    <name evidence="1" type="ORF">CEXT_796321</name>
</gene>
<accession>A0AAV4TLW7</accession>
<name>A0AAV4TLW7_CAEEX</name>
<dbReference type="AlphaFoldDB" id="A0AAV4TLW7"/>
<evidence type="ECO:0000313" key="2">
    <source>
        <dbReference type="Proteomes" id="UP001054945"/>
    </source>
</evidence>